<comment type="caution">
    <text evidence="2">The sequence shown here is derived from an EMBL/GenBank/DDBJ whole genome shotgun (WGS) entry which is preliminary data.</text>
</comment>
<sequence length="169" mass="19384">MRIKPEVVTKMEQKKKSWDQFFRDDSSNMLEDALPYLPASLKKTAAIYIKLTELSHIAHEFDNEETLSACGLDQNDGSMEMLLNAMKMRAPKDTAAQIDQMLQMMQMMKLYQAYQDFIKSNPNLTSSSPKNTNDDMFSKLMPLLMSQGQQNQSAPNSDFMNQLNQILNK</sequence>
<dbReference type="EMBL" id="DWWD01000013">
    <property type="protein sequence ID" value="HJC49398.1"/>
    <property type="molecule type" value="Genomic_DNA"/>
</dbReference>
<name>A0A9D2PIC7_9FIRM</name>
<evidence type="ECO:0000256" key="1">
    <source>
        <dbReference type="SAM" id="MobiDB-lite"/>
    </source>
</evidence>
<evidence type="ECO:0000313" key="3">
    <source>
        <dbReference type="Proteomes" id="UP000823904"/>
    </source>
</evidence>
<reference evidence="2" key="2">
    <citation type="submission" date="2021-04" db="EMBL/GenBank/DDBJ databases">
        <authorList>
            <person name="Gilroy R."/>
        </authorList>
    </citation>
    <scope>NUCLEOTIDE SEQUENCE</scope>
    <source>
        <strain evidence="2">ChiSjej3B21-8574</strain>
    </source>
</reference>
<reference evidence="2" key="1">
    <citation type="journal article" date="2021" name="PeerJ">
        <title>Extensive microbial diversity within the chicken gut microbiome revealed by metagenomics and culture.</title>
        <authorList>
            <person name="Gilroy R."/>
            <person name="Ravi A."/>
            <person name="Getino M."/>
            <person name="Pursley I."/>
            <person name="Horton D.L."/>
            <person name="Alikhan N.F."/>
            <person name="Baker D."/>
            <person name="Gharbi K."/>
            <person name="Hall N."/>
            <person name="Watson M."/>
            <person name="Adriaenssens E.M."/>
            <person name="Foster-Nyarko E."/>
            <person name="Jarju S."/>
            <person name="Secka A."/>
            <person name="Antonio M."/>
            <person name="Oren A."/>
            <person name="Chaudhuri R.R."/>
            <person name="La Ragione R."/>
            <person name="Hildebrand F."/>
            <person name="Pallen M.J."/>
        </authorList>
    </citation>
    <scope>NUCLEOTIDE SEQUENCE</scope>
    <source>
        <strain evidence="2">ChiSjej3B21-8574</strain>
    </source>
</reference>
<evidence type="ECO:0000313" key="2">
    <source>
        <dbReference type="EMBL" id="HJC49398.1"/>
    </source>
</evidence>
<dbReference type="AlphaFoldDB" id="A0A9D2PIC7"/>
<gene>
    <name evidence="2" type="ORF">H9754_02245</name>
</gene>
<feature type="region of interest" description="Disordered" evidence="1">
    <location>
        <begin position="147"/>
        <end position="169"/>
    </location>
</feature>
<accession>A0A9D2PIC7</accession>
<proteinExistence type="predicted"/>
<organism evidence="2 3">
    <name type="scientific">Candidatus Anaerostipes avistercoris</name>
    <dbReference type="NCBI Taxonomy" id="2838462"/>
    <lineage>
        <taxon>Bacteria</taxon>
        <taxon>Bacillati</taxon>
        <taxon>Bacillota</taxon>
        <taxon>Clostridia</taxon>
        <taxon>Lachnospirales</taxon>
        <taxon>Lachnospiraceae</taxon>
        <taxon>Anaerostipes</taxon>
    </lineage>
</organism>
<protein>
    <submittedName>
        <fullName evidence="2">Uncharacterized protein</fullName>
    </submittedName>
</protein>
<dbReference type="Proteomes" id="UP000823904">
    <property type="component" value="Unassembled WGS sequence"/>
</dbReference>